<feature type="region of interest" description="Disordered" evidence="1">
    <location>
        <begin position="53"/>
        <end position="76"/>
    </location>
</feature>
<feature type="compositionally biased region" description="Basic and acidic residues" evidence="1">
    <location>
        <begin position="55"/>
        <end position="76"/>
    </location>
</feature>
<proteinExistence type="predicted"/>
<dbReference type="EMBL" id="JH598147">
    <property type="status" value="NOT_ANNOTATED_CDS"/>
    <property type="molecule type" value="Genomic_DNA"/>
</dbReference>
<accession>M4C300</accession>
<dbReference type="EnsemblProtists" id="HpaT813467">
    <property type="protein sequence ID" value="HpaP813467"/>
    <property type="gene ID" value="HpaG813467"/>
</dbReference>
<evidence type="ECO:0000313" key="3">
    <source>
        <dbReference type="Proteomes" id="UP000011713"/>
    </source>
</evidence>
<evidence type="ECO:0000256" key="1">
    <source>
        <dbReference type="SAM" id="MobiDB-lite"/>
    </source>
</evidence>
<protein>
    <submittedName>
        <fullName evidence="2">Uncharacterized protein</fullName>
    </submittedName>
</protein>
<feature type="region of interest" description="Disordered" evidence="1">
    <location>
        <begin position="84"/>
        <end position="103"/>
    </location>
</feature>
<name>M4C300_HYAAE</name>
<dbReference type="AlphaFoldDB" id="M4C300"/>
<reference evidence="3" key="1">
    <citation type="journal article" date="2010" name="Science">
        <title>Signatures of adaptation to obligate biotrophy in the Hyaloperonospora arabidopsidis genome.</title>
        <authorList>
            <person name="Baxter L."/>
            <person name="Tripathy S."/>
            <person name="Ishaque N."/>
            <person name="Boot N."/>
            <person name="Cabral A."/>
            <person name="Kemen E."/>
            <person name="Thines M."/>
            <person name="Ah-Fong A."/>
            <person name="Anderson R."/>
            <person name="Badejoko W."/>
            <person name="Bittner-Eddy P."/>
            <person name="Boore J.L."/>
            <person name="Chibucos M.C."/>
            <person name="Coates M."/>
            <person name="Dehal P."/>
            <person name="Delehaunty K."/>
            <person name="Dong S."/>
            <person name="Downton P."/>
            <person name="Dumas B."/>
            <person name="Fabro G."/>
            <person name="Fronick C."/>
            <person name="Fuerstenberg S.I."/>
            <person name="Fulton L."/>
            <person name="Gaulin E."/>
            <person name="Govers F."/>
            <person name="Hughes L."/>
            <person name="Humphray S."/>
            <person name="Jiang R.H."/>
            <person name="Judelson H."/>
            <person name="Kamoun S."/>
            <person name="Kyung K."/>
            <person name="Meijer H."/>
            <person name="Minx P."/>
            <person name="Morris P."/>
            <person name="Nelson J."/>
            <person name="Phuntumart V."/>
            <person name="Qutob D."/>
            <person name="Rehmany A."/>
            <person name="Rougon-Cardoso A."/>
            <person name="Ryden P."/>
            <person name="Torto-Alalibo T."/>
            <person name="Studholme D."/>
            <person name="Wang Y."/>
            <person name="Win J."/>
            <person name="Wood J."/>
            <person name="Clifton S.W."/>
            <person name="Rogers J."/>
            <person name="Van den Ackerveken G."/>
            <person name="Jones J.D."/>
            <person name="McDowell J.M."/>
            <person name="Beynon J."/>
            <person name="Tyler B.M."/>
        </authorList>
    </citation>
    <scope>NUCLEOTIDE SEQUENCE [LARGE SCALE GENOMIC DNA]</scope>
    <source>
        <strain evidence="3">Emoy2</strain>
    </source>
</reference>
<keyword evidence="3" id="KW-1185">Reference proteome</keyword>
<evidence type="ECO:0000313" key="2">
    <source>
        <dbReference type="EnsemblProtists" id="HpaP813467"/>
    </source>
</evidence>
<dbReference type="Proteomes" id="UP000011713">
    <property type="component" value="Unassembled WGS sequence"/>
</dbReference>
<dbReference type="InParanoid" id="M4C300"/>
<dbReference type="VEuPathDB" id="FungiDB:HpaG813467"/>
<reference evidence="2" key="2">
    <citation type="submission" date="2015-06" db="UniProtKB">
        <authorList>
            <consortium name="EnsemblProtists"/>
        </authorList>
    </citation>
    <scope>IDENTIFICATION</scope>
    <source>
        <strain evidence="2">Emoy2</strain>
    </source>
</reference>
<dbReference type="HOGENOM" id="CLU_1457133_0_0_1"/>
<sequence length="186" mass="20895">MKKVQIISKGSCQLLFQAGHFWPPDVKKPCMFYSSGIPRFIGWGSRNPNNSYCDRTQRQSKEQCTRSRDGSSDQKVKRIKHLHFGQDDLKGDPSNTKSSFPKTPRLREDFHVISPTPPQNTDKFSLDSSPSGRVQIALPTGIHGDEGNKRVYGKTLPIVGRLEASGESGSHQQLSRSPLVHTWYDV</sequence>
<organism evidence="2 3">
    <name type="scientific">Hyaloperonospora arabidopsidis (strain Emoy2)</name>
    <name type="common">Downy mildew agent</name>
    <name type="synonym">Peronospora arabidopsidis</name>
    <dbReference type="NCBI Taxonomy" id="559515"/>
    <lineage>
        <taxon>Eukaryota</taxon>
        <taxon>Sar</taxon>
        <taxon>Stramenopiles</taxon>
        <taxon>Oomycota</taxon>
        <taxon>Peronosporomycetes</taxon>
        <taxon>Peronosporales</taxon>
        <taxon>Peronosporaceae</taxon>
        <taxon>Hyaloperonospora</taxon>
    </lineage>
</organism>